<dbReference type="OrthoDB" id="965693at2"/>
<evidence type="ECO:0000313" key="3">
    <source>
        <dbReference type="Proteomes" id="UP000282832"/>
    </source>
</evidence>
<dbReference type="AlphaFoldDB" id="A0A437PU96"/>
<comment type="caution">
    <text evidence="2">The sequence shown here is derived from an EMBL/GenBank/DDBJ whole genome shotgun (WGS) entry which is preliminary data.</text>
</comment>
<keyword evidence="3" id="KW-1185">Reference proteome</keyword>
<name>A0A437PU96_9BACT</name>
<accession>A0A437PU96</accession>
<evidence type="ECO:0000256" key="1">
    <source>
        <dbReference type="SAM" id="Phobius"/>
    </source>
</evidence>
<evidence type="ECO:0000313" key="2">
    <source>
        <dbReference type="EMBL" id="RVU25798.1"/>
    </source>
</evidence>
<protein>
    <submittedName>
        <fullName evidence="2">Uncharacterized protein</fullName>
    </submittedName>
</protein>
<keyword evidence="1" id="KW-0472">Membrane</keyword>
<gene>
    <name evidence="2" type="ORF">EOJ36_05105</name>
</gene>
<dbReference type="Proteomes" id="UP000282832">
    <property type="component" value="Unassembled WGS sequence"/>
</dbReference>
<proteinExistence type="predicted"/>
<keyword evidence="1" id="KW-1133">Transmembrane helix</keyword>
<dbReference type="EMBL" id="SACY01000002">
    <property type="protein sequence ID" value="RVU25798.1"/>
    <property type="molecule type" value="Genomic_DNA"/>
</dbReference>
<feature type="transmembrane region" description="Helical" evidence="1">
    <location>
        <begin position="71"/>
        <end position="90"/>
    </location>
</feature>
<reference evidence="2 3" key="1">
    <citation type="submission" date="2019-01" db="EMBL/GenBank/DDBJ databases">
        <authorList>
            <person name="Chen W.-M."/>
        </authorList>
    </citation>
    <scope>NUCLEOTIDE SEQUENCE [LARGE SCALE GENOMIC DNA]</scope>
    <source>
        <strain evidence="2 3">FSY-15</strain>
    </source>
</reference>
<keyword evidence="1" id="KW-0812">Transmembrane</keyword>
<dbReference type="RefSeq" id="WP_127803013.1">
    <property type="nucleotide sequence ID" value="NZ_SACY01000002.1"/>
</dbReference>
<organism evidence="2 3">
    <name type="scientific">Sandaracinomonas limnophila</name>
    <dbReference type="NCBI Taxonomy" id="1862386"/>
    <lineage>
        <taxon>Bacteria</taxon>
        <taxon>Pseudomonadati</taxon>
        <taxon>Bacteroidota</taxon>
        <taxon>Cytophagia</taxon>
        <taxon>Cytophagales</taxon>
        <taxon>Flectobacillaceae</taxon>
        <taxon>Sandaracinomonas</taxon>
    </lineage>
</organism>
<sequence>MKKHCEHQGDCMQLIQRIIDKEATAEEEQLFLNKKEQCLPCQEGYQLEQSLKKAIKEKCRSKCPDELFKSIKAKLFILLAIISILIPLFCDQNK</sequence>